<proteinExistence type="predicted"/>
<protein>
    <submittedName>
        <fullName evidence="1">Four helix bundle protein</fullName>
    </submittedName>
</protein>
<reference evidence="2" key="1">
    <citation type="submission" date="2017-09" db="EMBL/GenBank/DDBJ databases">
        <title>Depth-based differentiation of microbial function through sediment-hosted aquifers and enrichment of novel symbionts in the deep terrestrial subsurface.</title>
        <authorList>
            <person name="Probst A.J."/>
            <person name="Ladd B."/>
            <person name="Jarett J.K."/>
            <person name="Geller-Mcgrath D.E."/>
            <person name="Sieber C.M.K."/>
            <person name="Emerson J.B."/>
            <person name="Anantharaman K."/>
            <person name="Thomas B.C."/>
            <person name="Malmstrom R."/>
            <person name="Stieglmeier M."/>
            <person name="Klingl A."/>
            <person name="Woyke T."/>
            <person name="Ryan C.M."/>
            <person name="Banfield J.F."/>
        </authorList>
    </citation>
    <scope>NUCLEOTIDE SEQUENCE [LARGE SCALE GENOMIC DNA]</scope>
</reference>
<organism evidence="1 2">
    <name type="scientific">Candidatus Berkelbacteria bacterium CG10_big_fil_rev_8_21_14_0_10_43_13</name>
    <dbReference type="NCBI Taxonomy" id="1974514"/>
    <lineage>
        <taxon>Bacteria</taxon>
        <taxon>Candidatus Berkelbacteria</taxon>
    </lineage>
</organism>
<gene>
    <name evidence="1" type="ORF">COT78_03370</name>
</gene>
<dbReference type="AlphaFoldDB" id="A0A2H0W5W3"/>
<dbReference type="Gene3D" id="1.20.1440.60">
    <property type="entry name" value="23S rRNA-intervening sequence"/>
    <property type="match status" value="1"/>
</dbReference>
<dbReference type="SUPFAM" id="SSF158446">
    <property type="entry name" value="IVS-encoded protein-like"/>
    <property type="match status" value="1"/>
</dbReference>
<dbReference type="InterPro" id="IPR012657">
    <property type="entry name" value="23S_rRNA-intervening_sequence"/>
</dbReference>
<dbReference type="Proteomes" id="UP000231382">
    <property type="component" value="Unassembled WGS sequence"/>
</dbReference>
<name>A0A2H0W5W3_9BACT</name>
<evidence type="ECO:0000313" key="1">
    <source>
        <dbReference type="EMBL" id="PIS07485.1"/>
    </source>
</evidence>
<dbReference type="EMBL" id="PEZW01000021">
    <property type="protein sequence ID" value="PIS07485.1"/>
    <property type="molecule type" value="Genomic_DNA"/>
</dbReference>
<comment type="caution">
    <text evidence="1">The sequence shown here is derived from an EMBL/GenBank/DDBJ whole genome shotgun (WGS) entry which is preliminary data.</text>
</comment>
<dbReference type="PANTHER" id="PTHR38471">
    <property type="entry name" value="FOUR HELIX BUNDLE PROTEIN"/>
    <property type="match status" value="1"/>
</dbReference>
<dbReference type="PANTHER" id="PTHR38471:SF2">
    <property type="entry name" value="FOUR HELIX BUNDLE PROTEIN"/>
    <property type="match status" value="1"/>
</dbReference>
<dbReference type="InterPro" id="IPR036583">
    <property type="entry name" value="23S_rRNA_IVS_sf"/>
</dbReference>
<dbReference type="Pfam" id="PF05635">
    <property type="entry name" value="23S_rRNA_IVP"/>
    <property type="match status" value="1"/>
</dbReference>
<accession>A0A2H0W5W3</accession>
<evidence type="ECO:0000313" key="2">
    <source>
        <dbReference type="Proteomes" id="UP000231382"/>
    </source>
</evidence>
<sequence>MFQSQNLTVYNRSLKLSIELCRVAVKFPYRFKRLQDQLIGAVTSITLNIAEGSGRFAPKEKCHFYRIAQASAYELIAILEICEGLELLKKDDWFVEIEEICKMLSGLIKSKKLTP</sequence>
<dbReference type="NCBIfam" id="TIGR02436">
    <property type="entry name" value="four helix bundle protein"/>
    <property type="match status" value="1"/>
</dbReference>
<dbReference type="CDD" id="cd16377">
    <property type="entry name" value="23S_rRNA_IVP_like"/>
    <property type="match status" value="1"/>
</dbReference>